<reference evidence="1" key="1">
    <citation type="submission" date="2021-01" db="EMBL/GenBank/DDBJ databases">
        <authorList>
            <person name="Corre E."/>
            <person name="Pelletier E."/>
            <person name="Niang G."/>
            <person name="Scheremetjew M."/>
            <person name="Finn R."/>
            <person name="Kale V."/>
            <person name="Holt S."/>
            <person name="Cochrane G."/>
            <person name="Meng A."/>
            <person name="Brown T."/>
            <person name="Cohen L."/>
        </authorList>
    </citation>
    <scope>NUCLEOTIDE SEQUENCE</scope>
    <source>
        <strain evidence="1">SoJaBio B1-5/56/2</strain>
    </source>
</reference>
<proteinExistence type="predicted"/>
<evidence type="ECO:0000313" key="1">
    <source>
        <dbReference type="EMBL" id="CAE2317772.1"/>
    </source>
</evidence>
<sequence>MDLPPPLSSYFSPPETTEKILAVFVNLLSSSKFCSNRHLSQEGKSKTSFKTFHPLYCSLLHHLSTFIFGETKPEEGERKEGEKRWTGGGPSIVATSLLVRVALSSPDDVFLELLAWGGGGEEDGDDVCAKRLLEWKEKENEEEKKKEMILEWKPRLVSLRRGIEKDEFVSLRKEKKWVPW</sequence>
<dbReference type="EMBL" id="HBKR01025478">
    <property type="protein sequence ID" value="CAE2317772.1"/>
    <property type="molecule type" value="Transcribed_RNA"/>
</dbReference>
<dbReference type="AlphaFoldDB" id="A0A7S4L8W4"/>
<name>A0A7S4L8W4_9EUKA</name>
<accession>A0A7S4L8W4</accession>
<organism evidence="1">
    <name type="scientific">Paramoeba aestuarina</name>
    <dbReference type="NCBI Taxonomy" id="180227"/>
    <lineage>
        <taxon>Eukaryota</taxon>
        <taxon>Amoebozoa</taxon>
        <taxon>Discosea</taxon>
        <taxon>Flabellinia</taxon>
        <taxon>Dactylopodida</taxon>
        <taxon>Paramoebidae</taxon>
        <taxon>Paramoeba</taxon>
    </lineage>
</organism>
<gene>
    <name evidence="1" type="ORF">NAES01612_LOCUS16709</name>
</gene>
<protein>
    <submittedName>
        <fullName evidence="1">Uncharacterized protein</fullName>
    </submittedName>
</protein>